<comment type="caution">
    <text evidence="1">The sequence shown here is derived from an EMBL/GenBank/DDBJ whole genome shotgun (WGS) entry which is preliminary data.</text>
</comment>
<dbReference type="SUPFAM" id="SSF47413">
    <property type="entry name" value="lambda repressor-like DNA-binding domains"/>
    <property type="match status" value="1"/>
</dbReference>
<evidence type="ECO:0000313" key="1">
    <source>
        <dbReference type="EMBL" id="PRX98160.1"/>
    </source>
</evidence>
<dbReference type="Proteomes" id="UP000237846">
    <property type="component" value="Unassembled WGS sequence"/>
</dbReference>
<dbReference type="RefSeq" id="WP_245930310.1">
    <property type="nucleotide sequence ID" value="NZ_PVZC01000005.1"/>
</dbReference>
<dbReference type="AlphaFoldDB" id="A0A2T0Q358"/>
<name>A0A2T0Q358_9ACTN</name>
<dbReference type="GO" id="GO:0003677">
    <property type="term" value="F:DNA binding"/>
    <property type="evidence" value="ECO:0007669"/>
    <property type="project" value="InterPro"/>
</dbReference>
<gene>
    <name evidence="1" type="ORF">CLV72_105513</name>
</gene>
<organism evidence="1 2">
    <name type="scientific">Allonocardiopsis opalescens</name>
    <dbReference type="NCBI Taxonomy" id="1144618"/>
    <lineage>
        <taxon>Bacteria</taxon>
        <taxon>Bacillati</taxon>
        <taxon>Actinomycetota</taxon>
        <taxon>Actinomycetes</taxon>
        <taxon>Streptosporangiales</taxon>
        <taxon>Allonocardiopsis</taxon>
    </lineage>
</organism>
<dbReference type="EMBL" id="PVZC01000005">
    <property type="protein sequence ID" value="PRX98160.1"/>
    <property type="molecule type" value="Genomic_DNA"/>
</dbReference>
<reference evidence="1 2" key="1">
    <citation type="submission" date="2018-03" db="EMBL/GenBank/DDBJ databases">
        <title>Genomic Encyclopedia of Archaeal and Bacterial Type Strains, Phase II (KMG-II): from individual species to whole genera.</title>
        <authorList>
            <person name="Goeker M."/>
        </authorList>
    </citation>
    <scope>NUCLEOTIDE SEQUENCE [LARGE SCALE GENOMIC DNA]</scope>
    <source>
        <strain evidence="1 2">DSM 45601</strain>
    </source>
</reference>
<accession>A0A2T0Q358</accession>
<dbReference type="Gene3D" id="1.10.260.40">
    <property type="entry name" value="lambda repressor-like DNA-binding domains"/>
    <property type="match status" value="1"/>
</dbReference>
<dbReference type="InterPro" id="IPR010982">
    <property type="entry name" value="Lambda_DNA-bd_dom_sf"/>
</dbReference>
<proteinExistence type="predicted"/>
<dbReference type="Pfam" id="PF13560">
    <property type="entry name" value="HTH_31"/>
    <property type="match status" value="1"/>
</dbReference>
<keyword evidence="2" id="KW-1185">Reference proteome</keyword>
<sequence length="242" mass="27356">MNDALRRAMAAARLTDADVAARVGVDPKTVRRWLAGRTPHPRHRWAVVDLVGEPEYRLWPEVEAGTQPLGVLNNGVLYPHRWAVPRDVWLRHFESAEKEIAILVYSGLFLAEDAGILAVFERKALAGVMIRILLGDPSSPQVEHRGDEERIGDAMSAKVRNALVLYLPILDEQRIQIRLHRTVLYNSLYRVDERLLVNQHVYGVPAASSPVFEIDGRRSGELAKIYIDSFEKVWELGVPFPV</sequence>
<evidence type="ECO:0000313" key="2">
    <source>
        <dbReference type="Proteomes" id="UP000237846"/>
    </source>
</evidence>
<protein>
    <submittedName>
        <fullName evidence="1">Helix-turn-helix protein</fullName>
    </submittedName>
</protein>